<dbReference type="RefSeq" id="WP_013221634.1">
    <property type="nucleotide sequence ID" value="NC_014315.1"/>
</dbReference>
<evidence type="ECO:0000256" key="4">
    <source>
        <dbReference type="ARBA" id="ARBA00022519"/>
    </source>
</evidence>
<evidence type="ECO:0000256" key="7">
    <source>
        <dbReference type="ARBA" id="ARBA00023136"/>
    </source>
</evidence>
<evidence type="ECO:0000256" key="1">
    <source>
        <dbReference type="ARBA" id="ARBA00004429"/>
    </source>
</evidence>
<evidence type="ECO:0000256" key="3">
    <source>
        <dbReference type="ARBA" id="ARBA00022475"/>
    </source>
</evidence>
<dbReference type="InterPro" id="IPR005219">
    <property type="entry name" value="PqiA-like_proteobact"/>
</dbReference>
<dbReference type="KEGG" id="nwa:Nwat_2811"/>
<feature type="transmembrane region" description="Helical" evidence="8">
    <location>
        <begin position="97"/>
        <end position="125"/>
    </location>
</feature>
<keyword evidence="6 8" id="KW-1133">Transmembrane helix</keyword>
<keyword evidence="4" id="KW-0997">Cell inner membrane</keyword>
<dbReference type="STRING" id="105559.Nwat_2811"/>
<evidence type="ECO:0000313" key="10">
    <source>
        <dbReference type="Proteomes" id="UP000000393"/>
    </source>
</evidence>
<name>D8KBC2_NITWC</name>
<keyword evidence="7 8" id="KW-0472">Membrane</keyword>
<feature type="transmembrane region" description="Helical" evidence="8">
    <location>
        <begin position="259"/>
        <end position="278"/>
    </location>
</feature>
<keyword evidence="10" id="KW-1185">Reference proteome</keyword>
<organism evidence="9 10">
    <name type="scientific">Nitrosococcus watsoni (strain C-113)</name>
    <dbReference type="NCBI Taxonomy" id="105559"/>
    <lineage>
        <taxon>Bacteria</taxon>
        <taxon>Pseudomonadati</taxon>
        <taxon>Pseudomonadota</taxon>
        <taxon>Gammaproteobacteria</taxon>
        <taxon>Chromatiales</taxon>
        <taxon>Chromatiaceae</taxon>
        <taxon>Nitrosococcus</taxon>
    </lineage>
</organism>
<dbReference type="HOGENOM" id="CLU_041903_0_1_6"/>
<dbReference type="eggNOG" id="COG2995">
    <property type="taxonomic scope" value="Bacteria"/>
</dbReference>
<evidence type="ECO:0000256" key="8">
    <source>
        <dbReference type="SAM" id="Phobius"/>
    </source>
</evidence>
<feature type="transmembrane region" description="Helical" evidence="8">
    <location>
        <begin position="146"/>
        <end position="165"/>
    </location>
</feature>
<proteinExistence type="inferred from homology"/>
<dbReference type="InterPro" id="IPR007498">
    <property type="entry name" value="PqiA-like"/>
</dbReference>
<feature type="transmembrane region" description="Helical" evidence="8">
    <location>
        <begin position="51"/>
        <end position="70"/>
    </location>
</feature>
<dbReference type="EMBL" id="CP002086">
    <property type="protein sequence ID" value="ADJ29569.1"/>
    <property type="molecule type" value="Genomic_DNA"/>
</dbReference>
<dbReference type="PANTHER" id="PTHR30462:SF3">
    <property type="entry name" value="INTERMEMBRANE TRANSPORT PROTEIN PQIA"/>
    <property type="match status" value="1"/>
</dbReference>
<feature type="transmembrane region" description="Helical" evidence="8">
    <location>
        <begin position="171"/>
        <end position="190"/>
    </location>
</feature>
<keyword evidence="5 8" id="KW-0812">Transmembrane</keyword>
<accession>D8KBC2</accession>
<comment type="similarity">
    <text evidence="2">Belongs to the PqiA family.</text>
</comment>
<reference evidence="9 10" key="1">
    <citation type="submission" date="2010-06" db="EMBL/GenBank/DDBJ databases">
        <title>Complete sequence of chromosome of Nitrosococcus watsoni C-113.</title>
        <authorList>
            <consortium name="US DOE Joint Genome Institute"/>
            <person name="Lucas S."/>
            <person name="Copeland A."/>
            <person name="Lapidus A."/>
            <person name="Cheng J.-F."/>
            <person name="Bruce D."/>
            <person name="Goodwin L."/>
            <person name="Pitluck S."/>
            <person name="Malfatti S.A."/>
            <person name="Chain P.S.G."/>
            <person name="Land M."/>
            <person name="Hauser L."/>
            <person name="Kyrpides N."/>
            <person name="Ivanova N."/>
            <person name="Cambell M.A."/>
            <person name="Heidelberg J.F."/>
            <person name="Klotz M.G."/>
            <person name="Woyke T."/>
        </authorList>
    </citation>
    <scope>NUCLEOTIDE SEQUENCE [LARGE SCALE GENOMIC DNA]</scope>
    <source>
        <strain evidence="9 10">C-113</strain>
    </source>
</reference>
<evidence type="ECO:0000313" key="9">
    <source>
        <dbReference type="EMBL" id="ADJ29569.1"/>
    </source>
</evidence>
<keyword evidence="3" id="KW-1003">Cell membrane</keyword>
<dbReference type="NCBIfam" id="TIGR00155">
    <property type="entry name" value="pqiA_fam"/>
    <property type="match status" value="1"/>
</dbReference>
<feature type="transmembrane region" description="Helical" evidence="8">
    <location>
        <begin position="385"/>
        <end position="403"/>
    </location>
</feature>
<evidence type="ECO:0000256" key="5">
    <source>
        <dbReference type="ARBA" id="ARBA00022692"/>
    </source>
</evidence>
<gene>
    <name evidence="9" type="ordered locus">Nwat_2811</name>
</gene>
<dbReference type="Proteomes" id="UP000000393">
    <property type="component" value="Chromosome"/>
</dbReference>
<dbReference type="Pfam" id="PF04403">
    <property type="entry name" value="PqiA"/>
    <property type="match status" value="2"/>
</dbReference>
<dbReference type="GO" id="GO:0005886">
    <property type="term" value="C:plasma membrane"/>
    <property type="evidence" value="ECO:0007669"/>
    <property type="project" value="UniProtKB-SubCell"/>
</dbReference>
<dbReference type="AlphaFoldDB" id="D8KBC2"/>
<sequence>MDFSTQAPLAVCHHCDWVMTLPRLRPGETACCPRCGHKLPGQQHTSIQNQLAWASAALIMLTAAIAFPFVSFEVQGIKHTIIVADTALALFDYDFPFLGLIVLTTTILLPATYLLVLLYLHGVLASGRRPRWAKTLARLLTSIKPWMMSDVFVAGVLVSMIKVLSLANLQFGPAFPAFCAYAVLLLKSIATFDPWTLWKIIGDPADPPVDLAPGNTAATQGAAGCARCGAIVNTTNQARCPRCGRRYIAPDPRQLQTTWALLIAAGILYIPAMVYPIMITTEFGRASPQTVVGGARLLAETGSWPIALVIFIASIVVPIGKVLALGWLCLQAQAGTGRNAYDRLRLYRMVEIIGRWSFLDVFVVALLTALIQAGELMRVQPSPGAVIFAIVVILTMLAAMAFDPRLIWWSHEK</sequence>
<evidence type="ECO:0000256" key="6">
    <source>
        <dbReference type="ARBA" id="ARBA00022989"/>
    </source>
</evidence>
<feature type="transmembrane region" description="Helical" evidence="8">
    <location>
        <begin position="352"/>
        <end position="373"/>
    </location>
</feature>
<feature type="transmembrane region" description="Helical" evidence="8">
    <location>
        <begin position="306"/>
        <end position="331"/>
    </location>
</feature>
<dbReference type="PANTHER" id="PTHR30462">
    <property type="entry name" value="INTERMEMBRANE TRANSPORT PROTEIN PQIB-RELATED"/>
    <property type="match status" value="1"/>
</dbReference>
<protein>
    <submittedName>
        <fullName evidence="9">Integral membrane protein, PqiA family</fullName>
    </submittedName>
</protein>
<comment type="subcellular location">
    <subcellularLocation>
        <location evidence="1">Cell inner membrane</location>
        <topology evidence="1">Multi-pass membrane protein</topology>
    </subcellularLocation>
</comment>
<dbReference type="InterPro" id="IPR051800">
    <property type="entry name" value="PqiA-PqiB_transport"/>
</dbReference>
<evidence type="ECO:0000256" key="2">
    <source>
        <dbReference type="ARBA" id="ARBA00007555"/>
    </source>
</evidence>